<sequence>MNPPIRFKRNNALGRPRNDVLDLYNSCVKPDGKRAESVICQLAAMGYHESHPEPEHWVLSRASVKVHIYSEQELSAFAIHVGAMAASPCVTQRPMEDIS</sequence>
<dbReference type="Proteomes" id="UP000013165">
    <property type="component" value="Unassembled WGS sequence"/>
</dbReference>
<evidence type="ECO:0000313" key="1">
    <source>
        <dbReference type="EMBL" id="ENO16445.1"/>
    </source>
</evidence>
<dbReference type="STRING" id="626887.J057_02005"/>
<dbReference type="AlphaFoldDB" id="N6W1P3"/>
<proteinExistence type="predicted"/>
<reference evidence="1 2" key="1">
    <citation type="journal article" date="2013" name="Genome Announc.">
        <title>Genome Sequence of the Polycyclic Aromatic Hydrocarbon-Degrading Bacterium Strain Marinobacter nanhaiticus D15-8WT.</title>
        <authorList>
            <person name="Cui Z."/>
            <person name="Gao W."/>
            <person name="Li Q."/>
            <person name="Xu G."/>
            <person name="Zheng L."/>
        </authorList>
    </citation>
    <scope>NUCLEOTIDE SEQUENCE [LARGE SCALE GENOMIC DNA]</scope>
    <source>
        <strain evidence="1 2">D15-8W</strain>
    </source>
</reference>
<organism evidence="1 2">
    <name type="scientific">Marinobacter nanhaiticus D15-8W</name>
    <dbReference type="NCBI Taxonomy" id="626887"/>
    <lineage>
        <taxon>Bacteria</taxon>
        <taxon>Pseudomonadati</taxon>
        <taxon>Pseudomonadota</taxon>
        <taxon>Gammaproteobacteria</taxon>
        <taxon>Pseudomonadales</taxon>
        <taxon>Marinobacteraceae</taxon>
        <taxon>Marinobacter</taxon>
    </lineage>
</organism>
<name>N6W1P3_9GAMM</name>
<dbReference type="EMBL" id="APLQ01000010">
    <property type="protein sequence ID" value="ENO16445.1"/>
    <property type="molecule type" value="Genomic_DNA"/>
</dbReference>
<protein>
    <submittedName>
        <fullName evidence="1">Uncharacterized protein</fullName>
    </submittedName>
</protein>
<dbReference type="PATRIC" id="fig|626887.3.peg.377"/>
<gene>
    <name evidence="1" type="ORF">J057_02005</name>
</gene>
<dbReference type="RefSeq" id="WP_004582952.1">
    <property type="nucleotide sequence ID" value="NZ_AP028878.1"/>
</dbReference>
<accession>N6W1P3</accession>
<evidence type="ECO:0000313" key="2">
    <source>
        <dbReference type="Proteomes" id="UP000013165"/>
    </source>
</evidence>
<dbReference type="OrthoDB" id="9916670at2"/>
<dbReference type="HOGENOM" id="CLU_2316985_0_0_6"/>
<keyword evidence="2" id="KW-1185">Reference proteome</keyword>
<comment type="caution">
    <text evidence="1">The sequence shown here is derived from an EMBL/GenBank/DDBJ whole genome shotgun (WGS) entry which is preliminary data.</text>
</comment>